<feature type="transmembrane region" description="Helical" evidence="6">
    <location>
        <begin position="138"/>
        <end position="160"/>
    </location>
</feature>
<evidence type="ECO:0000256" key="6">
    <source>
        <dbReference type="SAM" id="Phobius"/>
    </source>
</evidence>
<proteinExistence type="predicted"/>
<evidence type="ECO:0000256" key="4">
    <source>
        <dbReference type="ARBA" id="ARBA00022989"/>
    </source>
</evidence>
<accession>A0ABN8M2R3</accession>
<evidence type="ECO:0000313" key="9">
    <source>
        <dbReference type="Proteomes" id="UP001159427"/>
    </source>
</evidence>
<comment type="subcellular location">
    <subcellularLocation>
        <location evidence="1">Cell membrane</location>
        <topology evidence="1">Multi-pass membrane protein</topology>
    </subcellularLocation>
</comment>
<reference evidence="8 9" key="1">
    <citation type="submission" date="2022-05" db="EMBL/GenBank/DDBJ databases">
        <authorList>
            <consortium name="Genoscope - CEA"/>
            <person name="William W."/>
        </authorList>
    </citation>
    <scope>NUCLEOTIDE SEQUENCE [LARGE SCALE GENOMIC DNA]</scope>
</reference>
<feature type="domain" description="G-protein coupled receptors family 1 profile" evidence="7">
    <location>
        <begin position="9"/>
        <end position="249"/>
    </location>
</feature>
<dbReference type="Proteomes" id="UP001159427">
    <property type="component" value="Unassembled WGS sequence"/>
</dbReference>
<keyword evidence="5 6" id="KW-0472">Membrane</keyword>
<dbReference type="InterPro" id="IPR000276">
    <property type="entry name" value="GPCR_Rhodpsn"/>
</dbReference>
<feature type="transmembrane region" description="Helical" evidence="6">
    <location>
        <begin position="28"/>
        <end position="52"/>
    </location>
</feature>
<dbReference type="Gene3D" id="1.20.1070.10">
    <property type="entry name" value="Rhodopsin 7-helix transmembrane proteins"/>
    <property type="match status" value="1"/>
</dbReference>
<evidence type="ECO:0000256" key="2">
    <source>
        <dbReference type="ARBA" id="ARBA00022475"/>
    </source>
</evidence>
<keyword evidence="4 6" id="KW-1133">Transmembrane helix</keyword>
<comment type="caution">
    <text evidence="8">The sequence shown here is derived from an EMBL/GenBank/DDBJ whole genome shotgun (WGS) entry which is preliminary data.</text>
</comment>
<evidence type="ECO:0000256" key="5">
    <source>
        <dbReference type="ARBA" id="ARBA00023136"/>
    </source>
</evidence>
<dbReference type="SUPFAM" id="SSF81321">
    <property type="entry name" value="Family A G protein-coupled receptor-like"/>
    <property type="match status" value="1"/>
</dbReference>
<dbReference type="CDD" id="cd00637">
    <property type="entry name" value="7tm_classA_rhodopsin-like"/>
    <property type="match status" value="1"/>
</dbReference>
<dbReference type="EMBL" id="CALNXI010000257">
    <property type="protein sequence ID" value="CAH3023364.1"/>
    <property type="molecule type" value="Genomic_DNA"/>
</dbReference>
<keyword evidence="2" id="KW-1003">Cell membrane</keyword>
<evidence type="ECO:0000256" key="1">
    <source>
        <dbReference type="ARBA" id="ARBA00004651"/>
    </source>
</evidence>
<feature type="transmembrane region" description="Helical" evidence="6">
    <location>
        <begin position="229"/>
        <end position="251"/>
    </location>
</feature>
<dbReference type="SMART" id="SM01381">
    <property type="entry name" value="7TM_GPCR_Srsx"/>
    <property type="match status" value="1"/>
</dbReference>
<keyword evidence="9" id="KW-1185">Reference proteome</keyword>
<gene>
    <name evidence="8" type="ORF">PEVE_00018987</name>
</gene>
<protein>
    <recommendedName>
        <fullName evidence="7">G-protein coupled receptors family 1 profile domain-containing protein</fullName>
    </recommendedName>
</protein>
<dbReference type="PROSITE" id="PS50262">
    <property type="entry name" value="G_PROTEIN_RECEP_F1_2"/>
    <property type="match status" value="1"/>
</dbReference>
<sequence>LFALAAVLGNGTIMLVIWRTRQLNSTSFTLLFCLAFSDFLVGLLGQPFFVAFKTAELLGKFNAYCKLRLSQFFIGWITGGISFAILSGVSIDRLLALTLHLRYKTIVTNRRVLTLVISVCISISIVAISKFWMRDNWVIMPATIFSVTTLMTAVSTFQIFQIARMHQRQIFQQNQTLGRTDDGTVHVLKCKKSAVTVLYVYGLRLTFYLPFISVVIIETILGVTQSVTLAYDLATATVFINSSLNPLIYCWRMTHLRLAVKTFLKNLICV</sequence>
<dbReference type="PANTHER" id="PTHR22750">
    <property type="entry name" value="G-PROTEIN COUPLED RECEPTOR"/>
    <property type="match status" value="1"/>
</dbReference>
<keyword evidence="3 6" id="KW-0812">Transmembrane</keyword>
<name>A0ABN8M2R3_9CNID</name>
<organism evidence="8 9">
    <name type="scientific">Porites evermanni</name>
    <dbReference type="NCBI Taxonomy" id="104178"/>
    <lineage>
        <taxon>Eukaryota</taxon>
        <taxon>Metazoa</taxon>
        <taxon>Cnidaria</taxon>
        <taxon>Anthozoa</taxon>
        <taxon>Hexacorallia</taxon>
        <taxon>Scleractinia</taxon>
        <taxon>Fungiina</taxon>
        <taxon>Poritidae</taxon>
        <taxon>Porites</taxon>
    </lineage>
</organism>
<evidence type="ECO:0000259" key="7">
    <source>
        <dbReference type="PROSITE" id="PS50262"/>
    </source>
</evidence>
<evidence type="ECO:0000256" key="3">
    <source>
        <dbReference type="ARBA" id="ARBA00022692"/>
    </source>
</evidence>
<dbReference type="InterPro" id="IPR017452">
    <property type="entry name" value="GPCR_Rhodpsn_7TM"/>
</dbReference>
<dbReference type="PRINTS" id="PR00237">
    <property type="entry name" value="GPCRRHODOPSN"/>
</dbReference>
<evidence type="ECO:0000313" key="8">
    <source>
        <dbReference type="EMBL" id="CAH3023364.1"/>
    </source>
</evidence>
<feature type="transmembrane region" description="Helical" evidence="6">
    <location>
        <begin position="112"/>
        <end position="132"/>
    </location>
</feature>
<feature type="transmembrane region" description="Helical" evidence="6">
    <location>
        <begin position="198"/>
        <end position="217"/>
    </location>
</feature>
<feature type="non-terminal residue" evidence="8">
    <location>
        <position position="1"/>
    </location>
</feature>
<feature type="transmembrane region" description="Helical" evidence="6">
    <location>
        <begin position="72"/>
        <end position="91"/>
    </location>
</feature>
<dbReference type="Pfam" id="PF00001">
    <property type="entry name" value="7tm_1"/>
    <property type="match status" value="1"/>
</dbReference>